<reference evidence="2 3" key="1">
    <citation type="journal article" date="2016" name="Mol. Biol. Evol.">
        <title>Comparative Genomics of Early-Diverging Mushroom-Forming Fungi Provides Insights into the Origins of Lignocellulose Decay Capabilities.</title>
        <authorList>
            <person name="Nagy L.G."/>
            <person name="Riley R."/>
            <person name="Tritt A."/>
            <person name="Adam C."/>
            <person name="Daum C."/>
            <person name="Floudas D."/>
            <person name="Sun H."/>
            <person name="Yadav J.S."/>
            <person name="Pangilinan J."/>
            <person name="Larsson K.H."/>
            <person name="Matsuura K."/>
            <person name="Barry K."/>
            <person name="Labutti K."/>
            <person name="Kuo R."/>
            <person name="Ohm R.A."/>
            <person name="Bhattacharya S.S."/>
            <person name="Shirouzu T."/>
            <person name="Yoshinaga Y."/>
            <person name="Martin F.M."/>
            <person name="Grigoriev I.V."/>
            <person name="Hibbett D.S."/>
        </authorList>
    </citation>
    <scope>NUCLEOTIDE SEQUENCE [LARGE SCALE GENOMIC DNA]</scope>
    <source>
        <strain evidence="2 3">93-53</strain>
    </source>
</reference>
<evidence type="ECO:0000259" key="1">
    <source>
        <dbReference type="Pfam" id="PF13302"/>
    </source>
</evidence>
<feature type="domain" description="N-acetyltransferase" evidence="1">
    <location>
        <begin position="37"/>
        <end position="223"/>
    </location>
</feature>
<accession>A0A165CB96</accession>
<sequence>MTGSVQQRMYHPQLYPLQVNPATGELYLRLSSPLDNIILTSPRTSDAASIVSILNDPKVCRWLEGPPYPYLPSHAESWISMVKEESDVILRELEQANKDAPGEPLKRVRACPVRIIREVQEDGTDVFLGDICLRRCAFQYEELDEQRRLSEENASREVGDPNLVWCVGDYLASSHHGRGIMSAAFRTLMEAWAIPRMDVRHIRVEAFKGNVGSVRVFEKFGFRLEKTVERVEVNNTTHGSHILLWDLD</sequence>
<dbReference type="AlphaFoldDB" id="A0A165CB96"/>
<dbReference type="STRING" id="1314785.A0A165CB96"/>
<keyword evidence="3" id="KW-1185">Reference proteome</keyword>
<dbReference type="PANTHER" id="PTHR43328:SF1">
    <property type="entry name" value="N-ACETYLTRANSFERASE DOMAIN-CONTAINING PROTEIN"/>
    <property type="match status" value="1"/>
</dbReference>
<dbReference type="OrthoDB" id="630895at2759"/>
<dbReference type="GO" id="GO:0016747">
    <property type="term" value="F:acyltransferase activity, transferring groups other than amino-acyl groups"/>
    <property type="evidence" value="ECO:0007669"/>
    <property type="project" value="InterPro"/>
</dbReference>
<name>A0A165CB96_9APHY</name>
<proteinExistence type="predicted"/>
<dbReference type="Proteomes" id="UP000076871">
    <property type="component" value="Unassembled WGS sequence"/>
</dbReference>
<gene>
    <name evidence="2" type="ORF">LAESUDRAFT_730244</name>
</gene>
<dbReference type="InterPro" id="IPR000182">
    <property type="entry name" value="GNAT_dom"/>
</dbReference>
<dbReference type="SUPFAM" id="SSF55729">
    <property type="entry name" value="Acyl-CoA N-acyltransferases (Nat)"/>
    <property type="match status" value="1"/>
</dbReference>
<dbReference type="InParanoid" id="A0A165CB96"/>
<dbReference type="PANTHER" id="PTHR43328">
    <property type="entry name" value="ACETYLTRANSFERASE-RELATED"/>
    <property type="match status" value="1"/>
</dbReference>
<protein>
    <recommendedName>
        <fullName evidence="1">N-acetyltransferase domain-containing protein</fullName>
    </recommendedName>
</protein>
<dbReference type="InterPro" id="IPR016181">
    <property type="entry name" value="Acyl_CoA_acyltransferase"/>
</dbReference>
<evidence type="ECO:0000313" key="2">
    <source>
        <dbReference type="EMBL" id="KZT02496.1"/>
    </source>
</evidence>
<dbReference type="Gene3D" id="3.40.630.30">
    <property type="match status" value="1"/>
</dbReference>
<evidence type="ECO:0000313" key="3">
    <source>
        <dbReference type="Proteomes" id="UP000076871"/>
    </source>
</evidence>
<dbReference type="GeneID" id="63826829"/>
<organism evidence="2 3">
    <name type="scientific">Laetiporus sulphureus 93-53</name>
    <dbReference type="NCBI Taxonomy" id="1314785"/>
    <lineage>
        <taxon>Eukaryota</taxon>
        <taxon>Fungi</taxon>
        <taxon>Dikarya</taxon>
        <taxon>Basidiomycota</taxon>
        <taxon>Agaricomycotina</taxon>
        <taxon>Agaricomycetes</taxon>
        <taxon>Polyporales</taxon>
        <taxon>Laetiporus</taxon>
    </lineage>
</organism>
<dbReference type="Pfam" id="PF13302">
    <property type="entry name" value="Acetyltransf_3"/>
    <property type="match status" value="1"/>
</dbReference>
<dbReference type="EMBL" id="KV427652">
    <property type="protein sequence ID" value="KZT02496.1"/>
    <property type="molecule type" value="Genomic_DNA"/>
</dbReference>
<dbReference type="RefSeq" id="XP_040760236.1">
    <property type="nucleotide sequence ID" value="XM_040909800.1"/>
</dbReference>